<gene>
    <name evidence="1" type="ORF">CGOC_LOCUS8957</name>
</gene>
<accession>A0A3P7LVX4</accession>
<name>A0A3P7LVX4_CYLGO</name>
<reference evidence="1 2" key="1">
    <citation type="submission" date="2018-11" db="EMBL/GenBank/DDBJ databases">
        <authorList>
            <consortium name="Pathogen Informatics"/>
        </authorList>
    </citation>
    <scope>NUCLEOTIDE SEQUENCE [LARGE SCALE GENOMIC DNA]</scope>
</reference>
<evidence type="ECO:0000313" key="2">
    <source>
        <dbReference type="Proteomes" id="UP000271889"/>
    </source>
</evidence>
<dbReference type="AlphaFoldDB" id="A0A3P7LVX4"/>
<organism evidence="1 2">
    <name type="scientific">Cylicostephanus goldi</name>
    <name type="common">Nematode worm</name>
    <dbReference type="NCBI Taxonomy" id="71465"/>
    <lineage>
        <taxon>Eukaryota</taxon>
        <taxon>Metazoa</taxon>
        <taxon>Ecdysozoa</taxon>
        <taxon>Nematoda</taxon>
        <taxon>Chromadorea</taxon>
        <taxon>Rhabditida</taxon>
        <taxon>Rhabditina</taxon>
        <taxon>Rhabditomorpha</taxon>
        <taxon>Strongyloidea</taxon>
        <taxon>Strongylidae</taxon>
        <taxon>Cylicostephanus</taxon>
    </lineage>
</organism>
<keyword evidence="2" id="KW-1185">Reference proteome</keyword>
<sequence length="123" mass="13364">MGSYQIQAEVQSEVQKQSNDAQEKAVITITDGLTTVAAVLMDTHMRATVIPGRLIILMSSLVVHMERTVEEVGILFMGDKYEISLLRGGEEPRVDGTSAIITIGISSDVISKRSLRPDLVSCC</sequence>
<dbReference type="EMBL" id="UYRV01105426">
    <property type="protein sequence ID" value="VDN21124.1"/>
    <property type="molecule type" value="Genomic_DNA"/>
</dbReference>
<dbReference type="Proteomes" id="UP000271889">
    <property type="component" value="Unassembled WGS sequence"/>
</dbReference>
<proteinExistence type="predicted"/>
<protein>
    <submittedName>
        <fullName evidence="1">Uncharacterized protein</fullName>
    </submittedName>
</protein>
<evidence type="ECO:0000313" key="1">
    <source>
        <dbReference type="EMBL" id="VDN21124.1"/>
    </source>
</evidence>